<dbReference type="EMBL" id="JACJSG010000055">
    <property type="protein sequence ID" value="MBD2504575.1"/>
    <property type="molecule type" value="Genomic_DNA"/>
</dbReference>
<dbReference type="Proteomes" id="UP000661112">
    <property type="component" value="Unassembled WGS sequence"/>
</dbReference>
<sequence length="96" mass="11436">MITSATAEQFQTIILLINQRDWNQEEKELIKGDPFFRERVQDFIQDPEITWTQANYQFAVQLEENLPLEILEDFIRQEFPSESNYVPPSEDDPIPF</sequence>
<accession>A0ABR8DDX5</accession>
<dbReference type="RefSeq" id="WP_190478510.1">
    <property type="nucleotide sequence ID" value="NZ_JACJSG010000055.1"/>
</dbReference>
<protein>
    <recommendedName>
        <fullName evidence="3">Nif11-type</fullName>
    </recommendedName>
</protein>
<organism evidence="1 2">
    <name type="scientific">Anabaena azotica FACHB-119</name>
    <dbReference type="NCBI Taxonomy" id="947527"/>
    <lineage>
        <taxon>Bacteria</taxon>
        <taxon>Bacillati</taxon>
        <taxon>Cyanobacteriota</taxon>
        <taxon>Cyanophyceae</taxon>
        <taxon>Nostocales</taxon>
        <taxon>Nostocaceae</taxon>
        <taxon>Anabaena</taxon>
        <taxon>Anabaena azotica</taxon>
    </lineage>
</organism>
<evidence type="ECO:0000313" key="2">
    <source>
        <dbReference type="Proteomes" id="UP000661112"/>
    </source>
</evidence>
<evidence type="ECO:0008006" key="3">
    <source>
        <dbReference type="Google" id="ProtNLM"/>
    </source>
</evidence>
<name>A0ABR8DDX5_9NOST</name>
<keyword evidence="2" id="KW-1185">Reference proteome</keyword>
<reference evidence="1 2" key="1">
    <citation type="journal article" date="2020" name="ISME J.">
        <title>Comparative genomics reveals insights into cyanobacterial evolution and habitat adaptation.</title>
        <authorList>
            <person name="Chen M.Y."/>
            <person name="Teng W.K."/>
            <person name="Zhao L."/>
            <person name="Hu C.X."/>
            <person name="Zhou Y.K."/>
            <person name="Han B.P."/>
            <person name="Song L.R."/>
            <person name="Shu W.S."/>
        </authorList>
    </citation>
    <scope>NUCLEOTIDE SEQUENCE [LARGE SCALE GENOMIC DNA]</scope>
    <source>
        <strain evidence="1 2">FACHB-119</strain>
    </source>
</reference>
<comment type="caution">
    <text evidence="1">The sequence shown here is derived from an EMBL/GenBank/DDBJ whole genome shotgun (WGS) entry which is preliminary data.</text>
</comment>
<evidence type="ECO:0000313" key="1">
    <source>
        <dbReference type="EMBL" id="MBD2504575.1"/>
    </source>
</evidence>
<proteinExistence type="predicted"/>
<gene>
    <name evidence="1" type="ORF">H6G83_28870</name>
</gene>